<organism evidence="4">
    <name type="scientific">Guillardia theta (strain CCMP2712)</name>
    <name type="common">Cryptophyte</name>
    <dbReference type="NCBI Taxonomy" id="905079"/>
    <lineage>
        <taxon>Eukaryota</taxon>
        <taxon>Cryptophyceae</taxon>
        <taxon>Pyrenomonadales</taxon>
        <taxon>Geminigeraceae</taxon>
        <taxon>Guillardia</taxon>
    </lineage>
</organism>
<gene>
    <name evidence="4" type="ORF">GUITHDRAFT_49502</name>
</gene>
<reference evidence="6" key="2">
    <citation type="submission" date="2012-11" db="EMBL/GenBank/DDBJ databases">
        <authorList>
            <person name="Kuo A."/>
            <person name="Curtis B.A."/>
            <person name="Tanifuji G."/>
            <person name="Burki F."/>
            <person name="Gruber A."/>
            <person name="Irimia M."/>
            <person name="Maruyama S."/>
            <person name="Arias M.C."/>
            <person name="Ball S.G."/>
            <person name="Gile G.H."/>
            <person name="Hirakawa Y."/>
            <person name="Hopkins J.F."/>
            <person name="Rensing S.A."/>
            <person name="Schmutz J."/>
            <person name="Symeonidi A."/>
            <person name="Elias M."/>
            <person name="Eveleigh R.J."/>
            <person name="Herman E.K."/>
            <person name="Klute M.J."/>
            <person name="Nakayama T."/>
            <person name="Obornik M."/>
            <person name="Reyes-Prieto A."/>
            <person name="Armbrust E.V."/>
            <person name="Aves S.J."/>
            <person name="Beiko R.G."/>
            <person name="Coutinho P."/>
            <person name="Dacks J.B."/>
            <person name="Durnford D.G."/>
            <person name="Fast N.M."/>
            <person name="Green B.R."/>
            <person name="Grisdale C."/>
            <person name="Hempe F."/>
            <person name="Henrissat B."/>
            <person name="Hoppner M.P."/>
            <person name="Ishida K.-I."/>
            <person name="Kim E."/>
            <person name="Koreny L."/>
            <person name="Kroth P.G."/>
            <person name="Liu Y."/>
            <person name="Malik S.-B."/>
            <person name="Maier U.G."/>
            <person name="McRose D."/>
            <person name="Mock T."/>
            <person name="Neilson J.A."/>
            <person name="Onodera N.T."/>
            <person name="Poole A.M."/>
            <person name="Pritham E.J."/>
            <person name="Richards T.A."/>
            <person name="Rocap G."/>
            <person name="Roy S.W."/>
            <person name="Sarai C."/>
            <person name="Schaack S."/>
            <person name="Shirato S."/>
            <person name="Slamovits C.H."/>
            <person name="Spencer D.F."/>
            <person name="Suzuki S."/>
            <person name="Worden A.Z."/>
            <person name="Zauner S."/>
            <person name="Barry K."/>
            <person name="Bell C."/>
            <person name="Bharti A.K."/>
            <person name="Crow J.A."/>
            <person name="Grimwood J."/>
            <person name="Kramer R."/>
            <person name="Lindquist E."/>
            <person name="Lucas S."/>
            <person name="Salamov A."/>
            <person name="McFadden G.I."/>
            <person name="Lane C.E."/>
            <person name="Keeling P.J."/>
            <person name="Gray M.W."/>
            <person name="Grigoriev I.V."/>
            <person name="Archibald J.M."/>
        </authorList>
    </citation>
    <scope>NUCLEOTIDE SEQUENCE</scope>
    <source>
        <strain evidence="6">CCMP2712</strain>
    </source>
</reference>
<dbReference type="GO" id="GO:0005388">
    <property type="term" value="F:P-type calcium transporter activity"/>
    <property type="evidence" value="ECO:0007669"/>
    <property type="project" value="TreeGrafter"/>
</dbReference>
<dbReference type="EMBL" id="JH992998">
    <property type="protein sequence ID" value="EKX45644.1"/>
    <property type="molecule type" value="Genomic_DNA"/>
</dbReference>
<feature type="signal peptide" evidence="3">
    <location>
        <begin position="1"/>
        <end position="18"/>
    </location>
</feature>
<dbReference type="GO" id="GO:0012505">
    <property type="term" value="C:endomembrane system"/>
    <property type="evidence" value="ECO:0007669"/>
    <property type="project" value="UniProtKB-SubCell"/>
</dbReference>
<reference evidence="4 6" key="1">
    <citation type="journal article" date="2012" name="Nature">
        <title>Algal genomes reveal evolutionary mosaicism and the fate of nucleomorphs.</title>
        <authorList>
            <consortium name="DOE Joint Genome Institute"/>
            <person name="Curtis B.A."/>
            <person name="Tanifuji G."/>
            <person name="Burki F."/>
            <person name="Gruber A."/>
            <person name="Irimia M."/>
            <person name="Maruyama S."/>
            <person name="Arias M.C."/>
            <person name="Ball S.G."/>
            <person name="Gile G.H."/>
            <person name="Hirakawa Y."/>
            <person name="Hopkins J.F."/>
            <person name="Kuo A."/>
            <person name="Rensing S.A."/>
            <person name="Schmutz J."/>
            <person name="Symeonidi A."/>
            <person name="Elias M."/>
            <person name="Eveleigh R.J."/>
            <person name="Herman E.K."/>
            <person name="Klute M.J."/>
            <person name="Nakayama T."/>
            <person name="Obornik M."/>
            <person name="Reyes-Prieto A."/>
            <person name="Armbrust E.V."/>
            <person name="Aves S.J."/>
            <person name="Beiko R.G."/>
            <person name="Coutinho P."/>
            <person name="Dacks J.B."/>
            <person name="Durnford D.G."/>
            <person name="Fast N.M."/>
            <person name="Green B.R."/>
            <person name="Grisdale C.J."/>
            <person name="Hempel F."/>
            <person name="Henrissat B."/>
            <person name="Hoppner M.P."/>
            <person name="Ishida K."/>
            <person name="Kim E."/>
            <person name="Koreny L."/>
            <person name="Kroth P.G."/>
            <person name="Liu Y."/>
            <person name="Malik S.B."/>
            <person name="Maier U.G."/>
            <person name="McRose D."/>
            <person name="Mock T."/>
            <person name="Neilson J.A."/>
            <person name="Onodera N.T."/>
            <person name="Poole A.M."/>
            <person name="Pritham E.J."/>
            <person name="Richards T.A."/>
            <person name="Rocap G."/>
            <person name="Roy S.W."/>
            <person name="Sarai C."/>
            <person name="Schaack S."/>
            <person name="Shirato S."/>
            <person name="Slamovits C.H."/>
            <person name="Spencer D.F."/>
            <person name="Suzuki S."/>
            <person name="Worden A.Z."/>
            <person name="Zauner S."/>
            <person name="Barry K."/>
            <person name="Bell C."/>
            <person name="Bharti A.K."/>
            <person name="Crow J.A."/>
            <person name="Grimwood J."/>
            <person name="Kramer R."/>
            <person name="Lindquist E."/>
            <person name="Lucas S."/>
            <person name="Salamov A."/>
            <person name="McFadden G.I."/>
            <person name="Lane C.E."/>
            <person name="Keeling P.J."/>
            <person name="Gray M.W."/>
            <person name="Grigoriev I.V."/>
            <person name="Archibald J.M."/>
        </authorList>
    </citation>
    <scope>NUCLEOTIDE SEQUENCE</scope>
    <source>
        <strain evidence="4 6">CCMP2712</strain>
    </source>
</reference>
<feature type="non-terminal residue" evidence="4">
    <location>
        <position position="1"/>
    </location>
</feature>
<dbReference type="RefSeq" id="XP_005832624.1">
    <property type="nucleotide sequence ID" value="XM_005832567.1"/>
</dbReference>
<keyword evidence="6" id="KW-1185">Reference proteome</keyword>
<dbReference type="GO" id="GO:0005886">
    <property type="term" value="C:plasma membrane"/>
    <property type="evidence" value="ECO:0007669"/>
    <property type="project" value="TreeGrafter"/>
</dbReference>
<accession>L1JBZ9</accession>
<dbReference type="PaxDb" id="55529-EKX45644"/>
<evidence type="ECO:0000313" key="4">
    <source>
        <dbReference type="EMBL" id="EKX45644.1"/>
    </source>
</evidence>
<sequence>VMASAAIVVLLAPHGLNAIFSALLASSIRQSRKERILIRSMKSLEVMGSITSICIDKNGLLTSGPKTLV</sequence>
<dbReference type="AlphaFoldDB" id="L1JBZ9"/>
<comment type="subcellular location">
    <subcellularLocation>
        <location evidence="1">Endomembrane system</location>
        <topology evidence="1">Multi-pass membrane protein</topology>
    </subcellularLocation>
</comment>
<dbReference type="PANTHER" id="PTHR24093">
    <property type="entry name" value="CATION TRANSPORTING ATPASE"/>
    <property type="match status" value="1"/>
</dbReference>
<reference evidence="5" key="3">
    <citation type="submission" date="2015-06" db="UniProtKB">
        <authorList>
            <consortium name="EnsemblProtists"/>
        </authorList>
    </citation>
    <scope>IDENTIFICATION</scope>
</reference>
<evidence type="ECO:0000313" key="5">
    <source>
        <dbReference type="EnsemblProtists" id="EKX45644"/>
    </source>
</evidence>
<evidence type="ECO:0000313" key="6">
    <source>
        <dbReference type="Proteomes" id="UP000011087"/>
    </source>
</evidence>
<dbReference type="Proteomes" id="UP000011087">
    <property type="component" value="Unassembled WGS sequence"/>
</dbReference>
<evidence type="ECO:0000256" key="2">
    <source>
        <dbReference type="ARBA" id="ARBA00022842"/>
    </source>
</evidence>
<dbReference type="OrthoDB" id="3352408at2759"/>
<name>L1JBZ9_GUITC</name>
<dbReference type="KEGG" id="gtt:GUITHDRAFT_49502"/>
<feature type="non-terminal residue" evidence="4">
    <location>
        <position position="69"/>
    </location>
</feature>
<feature type="chain" id="PRO_5008771150" evidence="3">
    <location>
        <begin position="19"/>
        <end position="69"/>
    </location>
</feature>
<evidence type="ECO:0000256" key="3">
    <source>
        <dbReference type="SAM" id="SignalP"/>
    </source>
</evidence>
<dbReference type="Gene3D" id="1.20.1110.10">
    <property type="entry name" value="Calcium-transporting ATPase, transmembrane domain"/>
    <property type="match status" value="1"/>
</dbReference>
<protein>
    <submittedName>
        <fullName evidence="4 5">Uncharacterized protein</fullName>
    </submittedName>
</protein>
<dbReference type="GeneID" id="17302244"/>
<proteinExistence type="predicted"/>
<dbReference type="Gene3D" id="3.40.50.1000">
    <property type="entry name" value="HAD superfamily/HAD-like"/>
    <property type="match status" value="1"/>
</dbReference>
<keyword evidence="2" id="KW-0460">Magnesium</keyword>
<dbReference type="PANTHER" id="PTHR24093:SF369">
    <property type="entry name" value="CALCIUM-TRANSPORTING ATPASE"/>
    <property type="match status" value="1"/>
</dbReference>
<dbReference type="InterPro" id="IPR023214">
    <property type="entry name" value="HAD_sf"/>
</dbReference>
<keyword evidence="3" id="KW-0732">Signal</keyword>
<dbReference type="HOGENOM" id="CLU_2783751_0_0_1"/>
<evidence type="ECO:0000256" key="1">
    <source>
        <dbReference type="ARBA" id="ARBA00004127"/>
    </source>
</evidence>
<dbReference type="EnsemblProtists" id="EKX45644">
    <property type="protein sequence ID" value="EKX45644"/>
    <property type="gene ID" value="GUITHDRAFT_49502"/>
</dbReference>